<dbReference type="STRING" id="549789.NIES30_14355"/>
<keyword evidence="1" id="KW-0472">Membrane</keyword>
<keyword evidence="1" id="KW-0812">Transmembrane</keyword>
<dbReference type="RefSeq" id="WP_073609103.1">
    <property type="nucleotide sequence ID" value="NZ_MRCG01000010.1"/>
</dbReference>
<dbReference type="Proteomes" id="UP000185557">
    <property type="component" value="Unassembled WGS sequence"/>
</dbReference>
<feature type="transmembrane region" description="Helical" evidence="1">
    <location>
        <begin position="20"/>
        <end position="39"/>
    </location>
</feature>
<reference evidence="2 3" key="1">
    <citation type="submission" date="2016-11" db="EMBL/GenBank/DDBJ databases">
        <title>Draft Genome Sequences of Nine Cyanobacterial Strains from Diverse Habitats.</title>
        <authorList>
            <person name="Zhu T."/>
            <person name="Hou S."/>
            <person name="Lu X."/>
            <person name="Hess W.R."/>
        </authorList>
    </citation>
    <scope>NUCLEOTIDE SEQUENCE [LARGE SCALE GENOMIC DNA]</scope>
    <source>
        <strain evidence="2 3">NIES-30</strain>
    </source>
</reference>
<sequence>MVKFKSYFERHYPYLERVIAIIALVNLALVFFDLTYLSLRPVYKQYLPSVTQVYDPVKGIKAHPLTERYSSQVEQLKSQLDQTGLRALPTQNSLSDLQNLSQQLSTESAFAEPHGDLALVAIQQALRSRTGEPSAQDAFAKFWSADYLEQTSWQTELEFWDRQIQPFFQGNYYRTVNRWGAPTDYFWLIDLPFVLIFAVDVLARISATRRRNPDLTWVEAGLRRWSDLFLLLPFWRGWRILPVALRLYQVDLLALDAVQAEAQRDVIVTVGADIAGIAGIEIIEQLQDSIRQGELLNWIALIDPVANSENSVGLVAEEEITAIGNRLYQVGVDNILPQVQPDIEELVQHSIARTLEQMPGYPQLNHLPGLEQVSVQMVKHLSHSVAQGLYRSVAGSFSDARGAEITARLQHNLREAIAHELSQYNTRKEIESRLVSALDKFKIKYVKALAEAGGETLASHTELLRKQLS</sequence>
<proteinExistence type="predicted"/>
<keyword evidence="1" id="KW-1133">Transmembrane helix</keyword>
<comment type="caution">
    <text evidence="2">The sequence shown here is derived from an EMBL/GenBank/DDBJ whole genome shotgun (WGS) entry which is preliminary data.</text>
</comment>
<evidence type="ECO:0000313" key="3">
    <source>
        <dbReference type="Proteomes" id="UP000185557"/>
    </source>
</evidence>
<dbReference type="EMBL" id="MRCG01000010">
    <property type="protein sequence ID" value="OKH47155.1"/>
    <property type="molecule type" value="Genomic_DNA"/>
</dbReference>
<dbReference type="OrthoDB" id="501625at2"/>
<organism evidence="2 3">
    <name type="scientific">Phormidium tenue NIES-30</name>
    <dbReference type="NCBI Taxonomy" id="549789"/>
    <lineage>
        <taxon>Bacteria</taxon>
        <taxon>Bacillati</taxon>
        <taxon>Cyanobacteriota</taxon>
        <taxon>Cyanophyceae</taxon>
        <taxon>Oscillatoriophycideae</taxon>
        <taxon>Oscillatoriales</taxon>
        <taxon>Oscillatoriaceae</taxon>
        <taxon>Phormidium</taxon>
    </lineage>
</organism>
<keyword evidence="3" id="KW-1185">Reference proteome</keyword>
<name>A0A1U7J421_9CYAN</name>
<gene>
    <name evidence="2" type="ORF">NIES30_14355</name>
</gene>
<protein>
    <submittedName>
        <fullName evidence="2">Uncharacterized protein</fullName>
    </submittedName>
</protein>
<evidence type="ECO:0000313" key="2">
    <source>
        <dbReference type="EMBL" id="OKH47155.1"/>
    </source>
</evidence>
<evidence type="ECO:0000256" key="1">
    <source>
        <dbReference type="SAM" id="Phobius"/>
    </source>
</evidence>
<accession>A0A1U7J421</accession>
<dbReference type="AlphaFoldDB" id="A0A1U7J421"/>